<dbReference type="VEuPathDB" id="FungiDB:RhiirA1_467889"/>
<name>A0A2I1GRY8_9GLOM</name>
<accession>A0A2I1GRY8</accession>
<organism evidence="1 2">
    <name type="scientific">Rhizophagus irregularis</name>
    <dbReference type="NCBI Taxonomy" id="588596"/>
    <lineage>
        <taxon>Eukaryota</taxon>
        <taxon>Fungi</taxon>
        <taxon>Fungi incertae sedis</taxon>
        <taxon>Mucoromycota</taxon>
        <taxon>Glomeromycotina</taxon>
        <taxon>Glomeromycetes</taxon>
        <taxon>Glomerales</taxon>
        <taxon>Glomeraceae</taxon>
        <taxon>Rhizophagus</taxon>
    </lineage>
</organism>
<dbReference type="Proteomes" id="UP000234323">
    <property type="component" value="Unassembled WGS sequence"/>
</dbReference>
<reference evidence="1 2" key="1">
    <citation type="submission" date="2015-10" db="EMBL/GenBank/DDBJ databases">
        <title>Genome analyses suggest a sexual origin of heterokaryosis in a supposedly ancient asexual fungus.</title>
        <authorList>
            <person name="Ropars J."/>
            <person name="Sedzielewska K."/>
            <person name="Noel J."/>
            <person name="Charron P."/>
            <person name="Farinelli L."/>
            <person name="Marton T."/>
            <person name="Kruger M."/>
            <person name="Pelin A."/>
            <person name="Brachmann A."/>
            <person name="Corradi N."/>
        </authorList>
    </citation>
    <scope>NUCLEOTIDE SEQUENCE [LARGE SCALE GENOMIC DNA]</scope>
    <source>
        <strain evidence="1 2">A4</strain>
    </source>
</reference>
<comment type="caution">
    <text evidence="1">The sequence shown here is derived from an EMBL/GenBank/DDBJ whole genome shotgun (WGS) entry which is preliminary data.</text>
</comment>
<dbReference type="EMBL" id="LLXI01000736">
    <property type="protein sequence ID" value="PKY49400.1"/>
    <property type="molecule type" value="Genomic_DNA"/>
</dbReference>
<dbReference type="AlphaFoldDB" id="A0A2I1GRY8"/>
<evidence type="ECO:0000313" key="1">
    <source>
        <dbReference type="EMBL" id="PKY49400.1"/>
    </source>
</evidence>
<proteinExistence type="predicted"/>
<keyword evidence="2" id="KW-1185">Reference proteome</keyword>
<gene>
    <name evidence="1" type="ORF">RhiirA4_465372</name>
</gene>
<evidence type="ECO:0000313" key="2">
    <source>
        <dbReference type="Proteomes" id="UP000234323"/>
    </source>
</evidence>
<protein>
    <submittedName>
        <fullName evidence="1">Uncharacterized protein</fullName>
    </submittedName>
</protein>
<sequence length="61" mass="7077">MVNQMNKGRKRKNNYEVRDLVRISVPKIDYFGKIDSLGVNQFPELKTILTNLITVREAAQL</sequence>